<feature type="region of interest" description="Disordered" evidence="2">
    <location>
        <begin position="128"/>
        <end position="156"/>
    </location>
</feature>
<dbReference type="Proteomes" id="UP000236649">
    <property type="component" value="Chromosome 1"/>
</dbReference>
<sequence>MTRVREKNLDDSVVAKIVEVLDGWSGRLTWEALIEAVERREGLRYTRQALHRHERIRLAFAVRKKALSGEDAQPREATSPELQVALDRVARLEAENRRLVAENNALLEQFARWAYNAHTRNLTNEFLNNPLPAVDREQSKQSRSTRKPTVASKTPR</sequence>
<evidence type="ECO:0000256" key="1">
    <source>
        <dbReference type="SAM" id="Coils"/>
    </source>
</evidence>
<evidence type="ECO:0000256" key="2">
    <source>
        <dbReference type="SAM" id="MobiDB-lite"/>
    </source>
</evidence>
<name>A0AAN1J4G3_9BURK</name>
<dbReference type="RefSeq" id="WP_090834984.1">
    <property type="nucleotide sequence ID" value="NZ_CADFGJ010000002.1"/>
</dbReference>
<evidence type="ECO:0000313" key="4">
    <source>
        <dbReference type="Proteomes" id="UP000236649"/>
    </source>
</evidence>
<keyword evidence="1" id="KW-0175">Coiled coil</keyword>
<dbReference type="KEGG" id="phs:C2L64_01910"/>
<organism evidence="3 4">
    <name type="scientific">Paraburkholderia hospita</name>
    <dbReference type="NCBI Taxonomy" id="169430"/>
    <lineage>
        <taxon>Bacteria</taxon>
        <taxon>Pseudomonadati</taxon>
        <taxon>Pseudomonadota</taxon>
        <taxon>Betaproteobacteria</taxon>
        <taxon>Burkholderiales</taxon>
        <taxon>Burkholderiaceae</taxon>
        <taxon>Paraburkholderia</taxon>
    </lineage>
</organism>
<dbReference type="AlphaFoldDB" id="A0AAN1J4G3"/>
<accession>A0AAN1J4G3</accession>
<dbReference type="GeneID" id="55527095"/>
<evidence type="ECO:0000313" key="3">
    <source>
        <dbReference type="EMBL" id="AUT67236.1"/>
    </source>
</evidence>
<proteinExistence type="predicted"/>
<dbReference type="EMBL" id="CP026105">
    <property type="protein sequence ID" value="AUT67236.1"/>
    <property type="molecule type" value="Genomic_DNA"/>
</dbReference>
<protein>
    <submittedName>
        <fullName evidence="3">Uncharacterized protein</fullName>
    </submittedName>
</protein>
<reference evidence="3 4" key="1">
    <citation type="submission" date="2018-01" db="EMBL/GenBank/DDBJ databases">
        <title>Species boundaries and ecological features among Paraburkholderia terrae DSMZ17804T, P. hospita DSMZ17164T and P. caribensis DSMZ13236T.</title>
        <authorList>
            <person name="Pratama A.A."/>
        </authorList>
    </citation>
    <scope>NUCLEOTIDE SEQUENCE [LARGE SCALE GENOMIC DNA]</scope>
    <source>
        <strain evidence="3 4">DSM 17164</strain>
    </source>
</reference>
<gene>
    <name evidence="3" type="ORF">C2L64_01910</name>
</gene>
<feature type="coiled-coil region" evidence="1">
    <location>
        <begin position="82"/>
        <end position="109"/>
    </location>
</feature>